<evidence type="ECO:0000313" key="2">
    <source>
        <dbReference type="EMBL" id="GJT11628.1"/>
    </source>
</evidence>
<name>A0ABQ5BDT3_9ASTR</name>
<proteinExistence type="predicted"/>
<dbReference type="Proteomes" id="UP001151760">
    <property type="component" value="Unassembled WGS sequence"/>
</dbReference>
<keyword evidence="1" id="KW-0732">Signal</keyword>
<reference evidence="2" key="2">
    <citation type="submission" date="2022-01" db="EMBL/GenBank/DDBJ databases">
        <authorList>
            <person name="Yamashiro T."/>
            <person name="Shiraishi A."/>
            <person name="Satake H."/>
            <person name="Nakayama K."/>
        </authorList>
    </citation>
    <scope>NUCLEOTIDE SEQUENCE</scope>
</reference>
<feature type="chain" id="PRO_5046613888" evidence="1">
    <location>
        <begin position="20"/>
        <end position="67"/>
    </location>
</feature>
<keyword evidence="3" id="KW-1185">Reference proteome</keyword>
<protein>
    <submittedName>
        <fullName evidence="2">Uncharacterized protein</fullName>
    </submittedName>
</protein>
<reference evidence="2" key="1">
    <citation type="journal article" date="2022" name="Int. J. Mol. Sci.">
        <title>Draft Genome of Tanacetum Coccineum: Genomic Comparison of Closely Related Tanacetum-Family Plants.</title>
        <authorList>
            <person name="Yamashiro T."/>
            <person name="Shiraishi A."/>
            <person name="Nakayama K."/>
            <person name="Satake H."/>
        </authorList>
    </citation>
    <scope>NUCLEOTIDE SEQUENCE</scope>
</reference>
<organism evidence="2 3">
    <name type="scientific">Tanacetum coccineum</name>
    <dbReference type="NCBI Taxonomy" id="301880"/>
    <lineage>
        <taxon>Eukaryota</taxon>
        <taxon>Viridiplantae</taxon>
        <taxon>Streptophyta</taxon>
        <taxon>Embryophyta</taxon>
        <taxon>Tracheophyta</taxon>
        <taxon>Spermatophyta</taxon>
        <taxon>Magnoliopsida</taxon>
        <taxon>eudicotyledons</taxon>
        <taxon>Gunneridae</taxon>
        <taxon>Pentapetalae</taxon>
        <taxon>asterids</taxon>
        <taxon>campanulids</taxon>
        <taxon>Asterales</taxon>
        <taxon>Asteraceae</taxon>
        <taxon>Asteroideae</taxon>
        <taxon>Anthemideae</taxon>
        <taxon>Anthemidinae</taxon>
        <taxon>Tanacetum</taxon>
    </lineage>
</organism>
<evidence type="ECO:0000256" key="1">
    <source>
        <dbReference type="SAM" id="SignalP"/>
    </source>
</evidence>
<gene>
    <name evidence="2" type="ORF">Tco_0858670</name>
</gene>
<accession>A0ABQ5BDT3</accession>
<comment type="caution">
    <text evidence="2">The sequence shown here is derived from an EMBL/GenBank/DDBJ whole genome shotgun (WGS) entry which is preliminary data.</text>
</comment>
<sequence length="67" mass="7543">MSALPAILTALLLCPLAWDFPARSPQLSATLTQARSTASTWQYWDVSRPNLLAPQTVRDCKDLQWQK</sequence>
<feature type="signal peptide" evidence="1">
    <location>
        <begin position="1"/>
        <end position="19"/>
    </location>
</feature>
<evidence type="ECO:0000313" key="3">
    <source>
        <dbReference type="Proteomes" id="UP001151760"/>
    </source>
</evidence>
<dbReference type="EMBL" id="BQNB010013083">
    <property type="protein sequence ID" value="GJT11628.1"/>
    <property type="molecule type" value="Genomic_DNA"/>
</dbReference>